<evidence type="ECO:0000313" key="9">
    <source>
        <dbReference type="Proteomes" id="UP000733611"/>
    </source>
</evidence>
<evidence type="ECO:0000313" key="8">
    <source>
        <dbReference type="EMBL" id="MBU3844965.1"/>
    </source>
</evidence>
<reference evidence="8" key="2">
    <citation type="submission" date="2021-04" db="EMBL/GenBank/DDBJ databases">
        <authorList>
            <person name="Gilroy R."/>
        </authorList>
    </citation>
    <scope>NUCLEOTIDE SEQUENCE</scope>
    <source>
        <strain evidence="8">378</strain>
    </source>
</reference>
<keyword evidence="3 5" id="KW-0732">Signal</keyword>
<dbReference type="AlphaFoldDB" id="A0A948TH65"/>
<comment type="caution">
    <text evidence="8">The sequence shown here is derived from an EMBL/GenBank/DDBJ whole genome shotgun (WGS) entry which is preliminary data.</text>
</comment>
<comment type="similarity">
    <text evidence="2 4">Belongs to the bacterial solute-binding protein 3 family.</text>
</comment>
<dbReference type="SMART" id="SM00079">
    <property type="entry name" value="PBPe"/>
    <property type="match status" value="1"/>
</dbReference>
<accession>A0A948TH65</accession>
<dbReference type="PANTHER" id="PTHR35936:SF38">
    <property type="entry name" value="GLUTAMINE-BINDING PERIPLASMIC PROTEIN"/>
    <property type="match status" value="1"/>
</dbReference>
<feature type="domain" description="Solute-binding protein family 3/N-terminal" evidence="6">
    <location>
        <begin position="26"/>
        <end position="250"/>
    </location>
</feature>
<dbReference type="InterPro" id="IPR018313">
    <property type="entry name" value="SBP_3_CS"/>
</dbReference>
<dbReference type="SUPFAM" id="SSF53850">
    <property type="entry name" value="Periplasmic binding protein-like II"/>
    <property type="match status" value="1"/>
</dbReference>
<proteinExistence type="inferred from homology"/>
<reference evidence="8" key="1">
    <citation type="journal article" date="2021" name="PeerJ">
        <title>Extensive microbial diversity within the chicken gut microbiome revealed by metagenomics and culture.</title>
        <authorList>
            <person name="Gilroy R."/>
            <person name="Ravi A."/>
            <person name="Getino M."/>
            <person name="Pursley I."/>
            <person name="Horton D.L."/>
            <person name="Alikhan N.F."/>
            <person name="Baker D."/>
            <person name="Gharbi K."/>
            <person name="Hall N."/>
            <person name="Watson M."/>
            <person name="Adriaenssens E.M."/>
            <person name="Foster-Nyarko E."/>
            <person name="Jarju S."/>
            <person name="Secka A."/>
            <person name="Antonio M."/>
            <person name="Oren A."/>
            <person name="Chaudhuri R.R."/>
            <person name="La Ragione R."/>
            <person name="Hildebrand F."/>
            <person name="Pallen M.J."/>
        </authorList>
    </citation>
    <scope>NUCLEOTIDE SEQUENCE</scope>
    <source>
        <strain evidence="8">378</strain>
    </source>
</reference>
<dbReference type="GO" id="GO:0016020">
    <property type="term" value="C:membrane"/>
    <property type="evidence" value="ECO:0007669"/>
    <property type="project" value="InterPro"/>
</dbReference>
<gene>
    <name evidence="8" type="ORF">H9847_08925</name>
</gene>
<feature type="domain" description="Ionotropic glutamate receptor C-terminal" evidence="7">
    <location>
        <begin position="26"/>
        <end position="249"/>
    </location>
</feature>
<name>A0A948TH65_9GAMM</name>
<evidence type="ECO:0000259" key="6">
    <source>
        <dbReference type="SMART" id="SM00062"/>
    </source>
</evidence>
<comment type="subcellular location">
    <subcellularLocation>
        <location evidence="1">Cell envelope</location>
    </subcellularLocation>
</comment>
<organism evidence="8 9">
    <name type="scientific">Candidatus Anaerobiospirillum pullicola</name>
    <dbReference type="NCBI Taxonomy" id="2838451"/>
    <lineage>
        <taxon>Bacteria</taxon>
        <taxon>Pseudomonadati</taxon>
        <taxon>Pseudomonadota</taxon>
        <taxon>Gammaproteobacteria</taxon>
        <taxon>Aeromonadales</taxon>
        <taxon>Succinivibrionaceae</taxon>
        <taxon>Anaerobiospirillum</taxon>
    </lineage>
</organism>
<dbReference type="PANTHER" id="PTHR35936">
    <property type="entry name" value="MEMBRANE-BOUND LYTIC MUREIN TRANSGLYCOSYLASE F"/>
    <property type="match status" value="1"/>
</dbReference>
<sequence length="293" mass="31239">MKKTLLALAFGALCAASFSSAATADTIRVGTHPTFAPFEFTDTEGQIIGFDLDIIKAIAKSNGDEVQIESMPFDGLIPSLLTGNLDAIISGMTITEERQKRVSFSEGYYDSVLSIIIKTDKADTYKTADDLKGQTICVQIGTTGHALADQLSPGKVKALNNEPDAILELSNGGCEAVINDRPVNLYYLNKAQLSTLTEFVDPSFKEKVDKFGIAVRKDNQALVDKINAGLAKLEESGELDQIYVKWFGQTRDGKTPETAPEGTVANIITEAGEAVAADEAVEGNAAPNPASAQ</sequence>
<dbReference type="InterPro" id="IPR001638">
    <property type="entry name" value="Solute-binding_3/MltF_N"/>
</dbReference>
<evidence type="ECO:0000256" key="5">
    <source>
        <dbReference type="SAM" id="SignalP"/>
    </source>
</evidence>
<protein>
    <submittedName>
        <fullName evidence="8">Basic amino acid ABC transporter substrate-binding protein</fullName>
    </submittedName>
</protein>
<evidence type="ECO:0000256" key="3">
    <source>
        <dbReference type="ARBA" id="ARBA00022729"/>
    </source>
</evidence>
<evidence type="ECO:0000259" key="7">
    <source>
        <dbReference type="SMART" id="SM00079"/>
    </source>
</evidence>
<dbReference type="CDD" id="cd13624">
    <property type="entry name" value="PBP2_Arg_Lys_His"/>
    <property type="match status" value="1"/>
</dbReference>
<evidence type="ECO:0000256" key="2">
    <source>
        <dbReference type="ARBA" id="ARBA00010333"/>
    </source>
</evidence>
<dbReference type="InterPro" id="IPR001320">
    <property type="entry name" value="Iontro_rcpt_C"/>
</dbReference>
<dbReference type="Pfam" id="PF00497">
    <property type="entry name" value="SBP_bac_3"/>
    <property type="match status" value="1"/>
</dbReference>
<evidence type="ECO:0000256" key="1">
    <source>
        <dbReference type="ARBA" id="ARBA00004196"/>
    </source>
</evidence>
<feature type="chain" id="PRO_5037489220" evidence="5">
    <location>
        <begin position="22"/>
        <end position="293"/>
    </location>
</feature>
<dbReference type="SMART" id="SM00062">
    <property type="entry name" value="PBPb"/>
    <property type="match status" value="1"/>
</dbReference>
<dbReference type="Proteomes" id="UP000733611">
    <property type="component" value="Unassembled WGS sequence"/>
</dbReference>
<dbReference type="EMBL" id="JAHLFE010000185">
    <property type="protein sequence ID" value="MBU3844965.1"/>
    <property type="molecule type" value="Genomic_DNA"/>
</dbReference>
<evidence type="ECO:0000256" key="4">
    <source>
        <dbReference type="RuleBase" id="RU003744"/>
    </source>
</evidence>
<dbReference type="GO" id="GO:0030313">
    <property type="term" value="C:cell envelope"/>
    <property type="evidence" value="ECO:0007669"/>
    <property type="project" value="UniProtKB-SubCell"/>
</dbReference>
<feature type="signal peptide" evidence="5">
    <location>
        <begin position="1"/>
        <end position="21"/>
    </location>
</feature>
<dbReference type="GO" id="GO:0015276">
    <property type="term" value="F:ligand-gated monoatomic ion channel activity"/>
    <property type="evidence" value="ECO:0007669"/>
    <property type="project" value="InterPro"/>
</dbReference>
<dbReference type="Gene3D" id="3.40.190.10">
    <property type="entry name" value="Periplasmic binding protein-like II"/>
    <property type="match status" value="2"/>
</dbReference>
<dbReference type="PROSITE" id="PS01039">
    <property type="entry name" value="SBP_BACTERIAL_3"/>
    <property type="match status" value="1"/>
</dbReference>